<proteinExistence type="predicted"/>
<feature type="compositionally biased region" description="Acidic residues" evidence="1">
    <location>
        <begin position="95"/>
        <end position="104"/>
    </location>
</feature>
<dbReference type="Proteomes" id="UP001596118">
    <property type="component" value="Unassembled WGS sequence"/>
</dbReference>
<reference evidence="3 4" key="1">
    <citation type="journal article" date="2019" name="Int. J. Syst. Evol. Microbiol.">
        <title>The Global Catalogue of Microorganisms (GCM) 10K type strain sequencing project: providing services to taxonomists for standard genome sequencing and annotation.</title>
        <authorList>
            <consortium name="The Broad Institute Genomics Platform"/>
            <consortium name="The Broad Institute Genome Sequencing Center for Infectious Disease"/>
            <person name="Wu L."/>
            <person name="Ma J."/>
        </authorList>
    </citation>
    <scope>NUCLEOTIDE SEQUENCE [LARGE SCALE GENOMIC DNA]</scope>
    <source>
        <strain evidence="3 4">CGMCC 1.12124</strain>
    </source>
</reference>
<accession>A0ABD5R0Q5</accession>
<dbReference type="Pfam" id="PF26006">
    <property type="entry name" value="DUF7999"/>
    <property type="match status" value="1"/>
</dbReference>
<evidence type="ECO:0000313" key="3">
    <source>
        <dbReference type="EMBL" id="MFC5278578.1"/>
    </source>
</evidence>
<gene>
    <name evidence="3" type="ORF">ACFPM1_07385</name>
</gene>
<comment type="caution">
    <text evidence="3">The sequence shown here is derived from an EMBL/GenBank/DDBJ whole genome shotgun (WGS) entry which is preliminary data.</text>
</comment>
<protein>
    <recommendedName>
        <fullName evidence="2">DUF7999 domain-containing protein</fullName>
    </recommendedName>
</protein>
<dbReference type="AlphaFoldDB" id="A0ABD5R0Q5"/>
<sequence length="104" mass="11298">MARSDRYVVVRAQNDHDAMTVRDADRNGTYHVVECDGEELETLLDAVEPGDVVRLALRRVGRRGNAWCAEEAEPAGGERGDSVLNGEETDRVAEGEEADPAVGC</sequence>
<dbReference type="RefSeq" id="WP_321169285.1">
    <property type="nucleotide sequence ID" value="NZ_JANHDM010000008.1"/>
</dbReference>
<evidence type="ECO:0000256" key="1">
    <source>
        <dbReference type="SAM" id="MobiDB-lite"/>
    </source>
</evidence>
<keyword evidence="4" id="KW-1185">Reference proteome</keyword>
<dbReference type="InterPro" id="IPR058312">
    <property type="entry name" value="DUF7999"/>
</dbReference>
<organism evidence="3 4">
    <name type="scientific">Halorubrum rubrum</name>
    <dbReference type="NCBI Taxonomy" id="1126240"/>
    <lineage>
        <taxon>Archaea</taxon>
        <taxon>Methanobacteriati</taxon>
        <taxon>Methanobacteriota</taxon>
        <taxon>Stenosarchaea group</taxon>
        <taxon>Halobacteria</taxon>
        <taxon>Halobacteriales</taxon>
        <taxon>Haloferacaceae</taxon>
        <taxon>Halorubrum</taxon>
    </lineage>
</organism>
<evidence type="ECO:0000313" key="4">
    <source>
        <dbReference type="Proteomes" id="UP001596118"/>
    </source>
</evidence>
<evidence type="ECO:0000259" key="2">
    <source>
        <dbReference type="Pfam" id="PF26006"/>
    </source>
</evidence>
<feature type="region of interest" description="Disordered" evidence="1">
    <location>
        <begin position="71"/>
        <end position="104"/>
    </location>
</feature>
<feature type="domain" description="DUF7999" evidence="2">
    <location>
        <begin position="4"/>
        <end position="75"/>
    </location>
</feature>
<dbReference type="EMBL" id="JBHSKY010000007">
    <property type="protein sequence ID" value="MFC5278578.1"/>
    <property type="molecule type" value="Genomic_DNA"/>
</dbReference>
<name>A0ABD5R0Q5_9EURY</name>